<evidence type="ECO:0000256" key="1">
    <source>
        <dbReference type="SAM" id="Phobius"/>
    </source>
</evidence>
<feature type="transmembrane region" description="Helical" evidence="1">
    <location>
        <begin position="12"/>
        <end position="33"/>
    </location>
</feature>
<keyword evidence="1" id="KW-1133">Transmembrane helix</keyword>
<keyword evidence="3" id="KW-1185">Reference proteome</keyword>
<evidence type="ECO:0000313" key="2">
    <source>
        <dbReference type="EMBL" id="QBQ74424.1"/>
    </source>
</evidence>
<dbReference type="Proteomes" id="UP000301424">
    <property type="component" value="Segment"/>
</dbReference>
<proteinExistence type="predicted"/>
<accession>A0A482MKX7</accession>
<feature type="transmembrane region" description="Helical" evidence="1">
    <location>
        <begin position="39"/>
        <end position="57"/>
    </location>
</feature>
<organism evidence="2 3">
    <name type="scientific">Burkholderia phage BcepSauron</name>
    <dbReference type="NCBI Taxonomy" id="2530033"/>
    <lineage>
        <taxon>Viruses</taxon>
        <taxon>Duplodnaviria</taxon>
        <taxon>Heunggongvirae</taxon>
        <taxon>Uroviricota</taxon>
        <taxon>Caudoviricetes</taxon>
        <taxon>Sarumanvirus</taxon>
        <taxon>Sarumanvirus bcepsauron</taxon>
    </lineage>
</organism>
<reference evidence="2 3" key="1">
    <citation type="submission" date="2019-02" db="EMBL/GenBank/DDBJ databases">
        <title>Complete genome sequence of Burkholderia cenocepacia phage BcepSauron.</title>
        <authorList>
            <person name="Park K."/>
            <person name="Gonzalez C."/>
            <person name="Liu M."/>
            <person name="Gill J."/>
        </authorList>
    </citation>
    <scope>NUCLEOTIDE SEQUENCE [LARGE SCALE GENOMIC DNA]</scope>
</reference>
<gene>
    <name evidence="2" type="ORF">BcepSauron_044</name>
</gene>
<dbReference type="EMBL" id="MK552141">
    <property type="protein sequence ID" value="QBQ74424.1"/>
    <property type="molecule type" value="Genomic_DNA"/>
</dbReference>
<name>A0A482MKX7_9CAUD</name>
<sequence length="65" mass="7260">MKYWIRENALNLLLIVVGFAVYSTCFVQAPPLVFGAAKALLYGPGYLVMAFGSHLILRPQPYRLS</sequence>
<keyword evidence="1" id="KW-0812">Transmembrane</keyword>
<protein>
    <submittedName>
        <fullName evidence="2">Uncharacterized protein</fullName>
    </submittedName>
</protein>
<evidence type="ECO:0000313" key="3">
    <source>
        <dbReference type="Proteomes" id="UP000301424"/>
    </source>
</evidence>
<keyword evidence="1" id="KW-0472">Membrane</keyword>